<evidence type="ECO:0000256" key="2">
    <source>
        <dbReference type="HAMAP-Rule" id="MF_01477"/>
    </source>
</evidence>
<dbReference type="HAMAP" id="MF_01477">
    <property type="entry name" value="Iojap_RsfS"/>
    <property type="match status" value="1"/>
</dbReference>
<dbReference type="EMBL" id="PGTK01000011">
    <property type="protein sequence ID" value="PJF30341.1"/>
    <property type="molecule type" value="Genomic_DNA"/>
</dbReference>
<dbReference type="PANTHER" id="PTHR21043">
    <property type="entry name" value="IOJAP SUPERFAMILY ORTHOLOG"/>
    <property type="match status" value="1"/>
</dbReference>
<keyword evidence="2" id="KW-0963">Cytoplasm</keyword>
<dbReference type="Proteomes" id="UP000228921">
    <property type="component" value="Unassembled WGS sequence"/>
</dbReference>
<dbReference type="InterPro" id="IPR043519">
    <property type="entry name" value="NT_sf"/>
</dbReference>
<comment type="function">
    <text evidence="2">Functions as a ribosomal silencing factor. Interacts with ribosomal protein uL14 (rplN), blocking formation of intersubunit bridge B8. Prevents association of the 30S and 50S ribosomal subunits and the formation of functional ribosomes, thus repressing translation.</text>
</comment>
<sequence>MRACFIDDALACDQIPLNIAHKPAYLCAFRLEHSAKMATPIGATCMIQSISMATGERILETIEIARLIVDLIADRKGENIVLLDLRKVSIITDFFVIASANSDRQLNAIAEHVRDELKHNQQTAPLRVEGRGESGWILMDYGDVIVHLFSPSARAYYDLEGLWREGNVLLRMQ</sequence>
<keyword evidence="2" id="KW-0678">Repressor</keyword>
<keyword evidence="2" id="KW-0810">Translation regulation</keyword>
<organism evidence="3 4">
    <name type="scientific">Candidatus Thermofonsia Clade 1 bacterium</name>
    <dbReference type="NCBI Taxonomy" id="2364210"/>
    <lineage>
        <taxon>Bacteria</taxon>
        <taxon>Bacillati</taxon>
        <taxon>Chloroflexota</taxon>
        <taxon>Candidatus Thermofontia</taxon>
        <taxon>Candidatus Thermofonsia Clade 1</taxon>
    </lineage>
</organism>
<dbReference type="SUPFAM" id="SSF81301">
    <property type="entry name" value="Nucleotidyltransferase"/>
    <property type="match status" value="1"/>
</dbReference>
<evidence type="ECO:0000313" key="3">
    <source>
        <dbReference type="EMBL" id="PJF30341.1"/>
    </source>
</evidence>
<reference evidence="3 4" key="1">
    <citation type="submission" date="2017-11" db="EMBL/GenBank/DDBJ databases">
        <title>Evolution of Phototrophy in the Chloroflexi Phylum Driven by Horizontal Gene Transfer.</title>
        <authorList>
            <person name="Ward L.M."/>
            <person name="Hemp J."/>
            <person name="Shih P.M."/>
            <person name="Mcglynn S.E."/>
            <person name="Fischer W."/>
        </authorList>
    </citation>
    <scope>NUCLEOTIDE SEQUENCE [LARGE SCALE GENOMIC DNA]</scope>
    <source>
        <strain evidence="3">CP2_2F</strain>
    </source>
</reference>
<dbReference type="NCBIfam" id="TIGR00090">
    <property type="entry name" value="rsfS_iojap_ybeB"/>
    <property type="match status" value="1"/>
</dbReference>
<comment type="subunit">
    <text evidence="2">Interacts with ribosomal protein uL14 (rplN).</text>
</comment>
<dbReference type="Gene3D" id="3.30.460.10">
    <property type="entry name" value="Beta Polymerase, domain 2"/>
    <property type="match status" value="1"/>
</dbReference>
<name>A0A2M8NYG7_9CHLR</name>
<comment type="caution">
    <text evidence="3">The sequence shown here is derived from an EMBL/GenBank/DDBJ whole genome shotgun (WGS) entry which is preliminary data.</text>
</comment>
<evidence type="ECO:0000256" key="1">
    <source>
        <dbReference type="ARBA" id="ARBA00010574"/>
    </source>
</evidence>
<protein>
    <recommendedName>
        <fullName evidence="2">Ribosomal silencing factor RsfS</fullName>
    </recommendedName>
</protein>
<dbReference type="Pfam" id="PF02410">
    <property type="entry name" value="RsfS"/>
    <property type="match status" value="1"/>
</dbReference>
<dbReference type="AlphaFoldDB" id="A0A2M8NYG7"/>
<dbReference type="GO" id="GO:0090071">
    <property type="term" value="P:negative regulation of ribosome biogenesis"/>
    <property type="evidence" value="ECO:0007669"/>
    <property type="project" value="UniProtKB-UniRule"/>
</dbReference>
<accession>A0A2M8NYG7</accession>
<dbReference type="PANTHER" id="PTHR21043:SF0">
    <property type="entry name" value="MITOCHONDRIAL ASSEMBLY OF RIBOSOMAL LARGE SUBUNIT PROTEIN 1"/>
    <property type="match status" value="1"/>
</dbReference>
<dbReference type="GO" id="GO:0005737">
    <property type="term" value="C:cytoplasm"/>
    <property type="evidence" value="ECO:0007669"/>
    <property type="project" value="UniProtKB-SubCell"/>
</dbReference>
<dbReference type="GO" id="GO:0043023">
    <property type="term" value="F:ribosomal large subunit binding"/>
    <property type="evidence" value="ECO:0007669"/>
    <property type="project" value="TreeGrafter"/>
</dbReference>
<evidence type="ECO:0000313" key="4">
    <source>
        <dbReference type="Proteomes" id="UP000228921"/>
    </source>
</evidence>
<dbReference type="GO" id="GO:0042256">
    <property type="term" value="P:cytosolic ribosome assembly"/>
    <property type="evidence" value="ECO:0007669"/>
    <property type="project" value="UniProtKB-UniRule"/>
</dbReference>
<gene>
    <name evidence="2 3" type="primary">rsfS</name>
    <name evidence="3" type="ORF">CUN51_08000</name>
</gene>
<dbReference type="GO" id="GO:0017148">
    <property type="term" value="P:negative regulation of translation"/>
    <property type="evidence" value="ECO:0007669"/>
    <property type="project" value="UniProtKB-UniRule"/>
</dbReference>
<proteinExistence type="inferred from homology"/>
<dbReference type="InterPro" id="IPR004394">
    <property type="entry name" value="Iojap/RsfS/C7orf30"/>
</dbReference>
<comment type="subcellular location">
    <subcellularLocation>
        <location evidence="2">Cytoplasm</location>
    </subcellularLocation>
</comment>
<comment type="similarity">
    <text evidence="1 2">Belongs to the Iojap/RsfS family.</text>
</comment>